<comment type="similarity">
    <text evidence="1">Belongs to the LDH2/MDH2 oxidoreductase family.</text>
</comment>
<reference evidence="3" key="1">
    <citation type="submission" date="2019-08" db="EMBL/GenBank/DDBJ databases">
        <authorList>
            <person name="Kucharzyk K."/>
            <person name="Murdoch R.W."/>
            <person name="Higgins S."/>
            <person name="Loffler F."/>
        </authorList>
    </citation>
    <scope>NUCLEOTIDE SEQUENCE</scope>
</reference>
<dbReference type="InterPro" id="IPR043143">
    <property type="entry name" value="Mal/L-sulf/L-lact_DH-like_NADP"/>
</dbReference>
<dbReference type="SUPFAM" id="SSF89733">
    <property type="entry name" value="L-sulfolactate dehydrogenase-like"/>
    <property type="match status" value="1"/>
</dbReference>
<dbReference type="Pfam" id="PF02615">
    <property type="entry name" value="Ldh_2"/>
    <property type="match status" value="1"/>
</dbReference>
<keyword evidence="2 3" id="KW-0560">Oxidoreductase</keyword>
<dbReference type="InterPro" id="IPR036111">
    <property type="entry name" value="Mal/L-sulfo/L-lacto_DH-like_sf"/>
</dbReference>
<protein>
    <submittedName>
        <fullName evidence="3">Putative oxidoreductase YjmC</fullName>
        <ecNumber evidence="3">1.1.1.-</ecNumber>
    </submittedName>
</protein>
<dbReference type="EMBL" id="VSSQ01000719">
    <property type="protein sequence ID" value="MPM00280.1"/>
    <property type="molecule type" value="Genomic_DNA"/>
</dbReference>
<evidence type="ECO:0000256" key="2">
    <source>
        <dbReference type="ARBA" id="ARBA00023002"/>
    </source>
</evidence>
<sequence length="367" mass="39671">MTGVNLMERTTVGYEKLRNYVADMLEKGLGYSRETAETGAWVLVEADARGHASHGAARVELYHNLIAKGKADPHGKPEIVHETPVSLVLSGNNGSGFSAAKMAMERTIEKARQSGTCMTTVRDSGHFGMAGVWAEMAADAGMMGVALTNTIRAAIPLFGRERLLGTNPICVAIPRGKKPHFMLDMATTTVAMGKVEVAARRGGTMPEGWFVDENGKDLCDAERALEIARLGASPYGGIVFLGGSGETLGGHKGYGLGLLVELLTAGISLGSPTFDAYSERCGICHYFQATSLDLFGDGTAIQEHVEYILEKLRSSPKAEGHERIYIHGEKEYERRLKSLEEGVYLDPATWKKLDGYADLFGMPRLEP</sequence>
<dbReference type="InterPro" id="IPR003767">
    <property type="entry name" value="Malate/L-lactate_DH-like"/>
</dbReference>
<dbReference type="Gene3D" id="3.30.1370.60">
    <property type="entry name" value="Hypothetical oxidoreductase yiak, domain 2"/>
    <property type="match status" value="1"/>
</dbReference>
<proteinExistence type="inferred from homology"/>
<organism evidence="3">
    <name type="scientific">bioreactor metagenome</name>
    <dbReference type="NCBI Taxonomy" id="1076179"/>
    <lineage>
        <taxon>unclassified sequences</taxon>
        <taxon>metagenomes</taxon>
        <taxon>ecological metagenomes</taxon>
    </lineage>
</organism>
<dbReference type="EC" id="1.1.1.-" evidence="3"/>
<comment type="caution">
    <text evidence="3">The sequence shown here is derived from an EMBL/GenBank/DDBJ whole genome shotgun (WGS) entry which is preliminary data.</text>
</comment>
<evidence type="ECO:0000313" key="3">
    <source>
        <dbReference type="EMBL" id="MPM00280.1"/>
    </source>
</evidence>
<dbReference type="PANTHER" id="PTHR11091:SF0">
    <property type="entry name" value="MALATE DEHYDROGENASE"/>
    <property type="match status" value="1"/>
</dbReference>
<name>A0A644W919_9ZZZZ</name>
<dbReference type="GO" id="GO:0016491">
    <property type="term" value="F:oxidoreductase activity"/>
    <property type="evidence" value="ECO:0007669"/>
    <property type="project" value="UniProtKB-KW"/>
</dbReference>
<dbReference type="PANTHER" id="PTHR11091">
    <property type="entry name" value="OXIDOREDUCTASE-RELATED"/>
    <property type="match status" value="1"/>
</dbReference>
<dbReference type="AlphaFoldDB" id="A0A644W919"/>
<evidence type="ECO:0000256" key="1">
    <source>
        <dbReference type="ARBA" id="ARBA00006056"/>
    </source>
</evidence>
<dbReference type="Gene3D" id="1.10.1530.10">
    <property type="match status" value="1"/>
</dbReference>
<accession>A0A644W919</accession>
<dbReference type="InterPro" id="IPR043144">
    <property type="entry name" value="Mal/L-sulf/L-lact_DH-like_ah"/>
</dbReference>
<gene>
    <name evidence="3" type="primary">yjmC_7</name>
    <name evidence="3" type="ORF">SDC9_46503</name>
</gene>